<evidence type="ECO:0000259" key="2">
    <source>
        <dbReference type="Pfam" id="PF24042"/>
    </source>
</evidence>
<sequence length="164" mass="17837">MTVPDFEATADAFNRLSDPVRVELLRALWLEGRHDAVSYATLKDAIGVRDSGRFNYHLQRLTDVFVEKTEDGYRLTPAGVAVVDAVQSETFAPSASVDPTPVDADCPTCGVAFEATYDDGMFAVECPDCGRAGSRFVFPPRGVRVRDPADAARAHATRRELLGS</sequence>
<evidence type="ECO:0000313" key="3">
    <source>
        <dbReference type="EMBL" id="MXR22092.1"/>
    </source>
</evidence>
<proteinExistence type="predicted"/>
<dbReference type="EMBL" id="WUUU01000199">
    <property type="protein sequence ID" value="MXR22092.1"/>
    <property type="molecule type" value="Genomic_DNA"/>
</dbReference>
<evidence type="ECO:0000313" key="4">
    <source>
        <dbReference type="Proteomes" id="UP000471521"/>
    </source>
</evidence>
<feature type="domain" description="DUF7347" evidence="1">
    <location>
        <begin position="10"/>
        <end position="86"/>
    </location>
</feature>
<name>A0A6B0SSS8_9EURY</name>
<feature type="domain" description="DUF7351" evidence="2">
    <location>
        <begin position="103"/>
        <end position="158"/>
    </location>
</feature>
<dbReference type="Gene3D" id="1.10.10.10">
    <property type="entry name" value="Winged helix-like DNA-binding domain superfamily/Winged helix DNA-binding domain"/>
    <property type="match status" value="1"/>
</dbReference>
<dbReference type="Proteomes" id="UP000471521">
    <property type="component" value="Unassembled WGS sequence"/>
</dbReference>
<feature type="non-terminal residue" evidence="3">
    <location>
        <position position="164"/>
    </location>
</feature>
<dbReference type="Pfam" id="PF24042">
    <property type="entry name" value="DUF7351"/>
    <property type="match status" value="1"/>
</dbReference>
<dbReference type="InterPro" id="IPR036390">
    <property type="entry name" value="WH_DNA-bd_sf"/>
</dbReference>
<dbReference type="SUPFAM" id="SSF46785">
    <property type="entry name" value="Winged helix' DNA-binding domain"/>
    <property type="match status" value="1"/>
</dbReference>
<dbReference type="InterPro" id="IPR055771">
    <property type="entry name" value="DUF7347"/>
</dbReference>
<dbReference type="Pfam" id="PF24038">
    <property type="entry name" value="DUF7347"/>
    <property type="match status" value="1"/>
</dbReference>
<protein>
    <submittedName>
        <fullName evidence="3">ArsR family transcriptional regulator</fullName>
    </submittedName>
</protein>
<accession>A0A6B0SSS8</accession>
<comment type="caution">
    <text evidence="3">The sequence shown here is derived from an EMBL/GenBank/DDBJ whole genome shotgun (WGS) entry which is preliminary data.</text>
</comment>
<dbReference type="InterPro" id="IPR036388">
    <property type="entry name" value="WH-like_DNA-bd_sf"/>
</dbReference>
<organism evidence="3 4">
    <name type="scientific">Halobacterium bonnevillei</name>
    <dbReference type="NCBI Taxonomy" id="2692200"/>
    <lineage>
        <taxon>Archaea</taxon>
        <taxon>Methanobacteriati</taxon>
        <taxon>Methanobacteriota</taxon>
        <taxon>Stenosarchaea group</taxon>
        <taxon>Halobacteria</taxon>
        <taxon>Halobacteriales</taxon>
        <taxon>Halobacteriaceae</taxon>
        <taxon>Halobacterium</taxon>
    </lineage>
</organism>
<reference evidence="3 4" key="1">
    <citation type="submission" date="2019-12" db="EMBL/GenBank/DDBJ databases">
        <title>Isolation and characterization of three novel carbon monoxide-oxidizing members of Halobacteria from salione crusts and soils.</title>
        <authorList>
            <person name="Myers M.R."/>
            <person name="King G.M."/>
        </authorList>
    </citation>
    <scope>NUCLEOTIDE SEQUENCE [LARGE SCALE GENOMIC DNA]</scope>
    <source>
        <strain evidence="3 4">PCN9</strain>
    </source>
</reference>
<dbReference type="InterPro" id="IPR055775">
    <property type="entry name" value="DUF7351"/>
</dbReference>
<dbReference type="OrthoDB" id="8482at2157"/>
<keyword evidence="4" id="KW-1185">Reference proteome</keyword>
<dbReference type="AlphaFoldDB" id="A0A6B0SSS8"/>
<gene>
    <name evidence="3" type="ORF">GRX66_16380</name>
</gene>
<evidence type="ECO:0000259" key="1">
    <source>
        <dbReference type="Pfam" id="PF24038"/>
    </source>
</evidence>